<dbReference type="EMBL" id="JAWSTH010000013">
    <property type="protein sequence ID" value="MDW5594186.1"/>
    <property type="molecule type" value="Genomic_DNA"/>
</dbReference>
<organism evidence="2 3">
    <name type="scientific">Conexibacter stalactiti</name>
    <dbReference type="NCBI Taxonomy" id="1940611"/>
    <lineage>
        <taxon>Bacteria</taxon>
        <taxon>Bacillati</taxon>
        <taxon>Actinomycetota</taxon>
        <taxon>Thermoleophilia</taxon>
        <taxon>Solirubrobacterales</taxon>
        <taxon>Conexibacteraceae</taxon>
        <taxon>Conexibacter</taxon>
    </lineage>
</organism>
<evidence type="ECO:0000259" key="1">
    <source>
        <dbReference type="PROSITE" id="PS50937"/>
    </source>
</evidence>
<keyword evidence="3" id="KW-1185">Reference proteome</keyword>
<dbReference type="SUPFAM" id="SSF55781">
    <property type="entry name" value="GAF domain-like"/>
    <property type="match status" value="1"/>
</dbReference>
<name>A0ABU4HLJ6_9ACTN</name>
<dbReference type="InterPro" id="IPR029016">
    <property type="entry name" value="GAF-like_dom_sf"/>
</dbReference>
<proteinExistence type="predicted"/>
<evidence type="ECO:0000313" key="3">
    <source>
        <dbReference type="Proteomes" id="UP001284601"/>
    </source>
</evidence>
<comment type="caution">
    <text evidence="2">The sequence shown here is derived from an EMBL/GenBank/DDBJ whole genome shotgun (WGS) entry which is preliminary data.</text>
</comment>
<dbReference type="InterPro" id="IPR009061">
    <property type="entry name" value="DNA-bd_dom_put_sf"/>
</dbReference>
<dbReference type="InterPro" id="IPR000551">
    <property type="entry name" value="MerR-type_HTH_dom"/>
</dbReference>
<gene>
    <name evidence="2" type="ORF">R7226_07560</name>
</gene>
<dbReference type="Proteomes" id="UP001284601">
    <property type="component" value="Unassembled WGS sequence"/>
</dbReference>
<dbReference type="PROSITE" id="PS50937">
    <property type="entry name" value="HTH_MERR_2"/>
    <property type="match status" value="1"/>
</dbReference>
<protein>
    <submittedName>
        <fullName evidence="2">MerR family transcriptional regulator</fullName>
    </submittedName>
</protein>
<dbReference type="Pfam" id="PF13411">
    <property type="entry name" value="MerR_1"/>
    <property type="match status" value="1"/>
</dbReference>
<dbReference type="RefSeq" id="WP_318596443.1">
    <property type="nucleotide sequence ID" value="NZ_JAWSTH010000013.1"/>
</dbReference>
<reference evidence="2 3" key="2">
    <citation type="submission" date="2023-10" db="EMBL/GenBank/DDBJ databases">
        <authorList>
            <person name="Han X.F."/>
        </authorList>
    </citation>
    <scope>NUCLEOTIDE SEQUENCE [LARGE SCALE GENOMIC DNA]</scope>
    <source>
        <strain evidence="2 3">KCTC 39840</strain>
    </source>
</reference>
<evidence type="ECO:0000313" key="2">
    <source>
        <dbReference type="EMBL" id="MDW5594186.1"/>
    </source>
</evidence>
<dbReference type="Gene3D" id="3.30.450.40">
    <property type="match status" value="1"/>
</dbReference>
<sequence>MDKGGHTVSATDFANLTGVSRERLRTWERRFGFPRPERSGSGPRRYAIGDAPRVVAVRRAAEQGVPLTRAIEASDFAAAPPVSDATLASVVAAAPTPALVIAGPEPLRVLYTNAQLAIFPAADATGHTLDLLPWFAGSELERTLLTLFASDAPALECAHPAWSGGDTTARSLAYRLPAQAGEPPAVALVGIDRAQDRRTRRDLIDARGELAQLRRREQRQERWLALAAALAERFQHEAGADVLATTADTLVRRLSAVDAGIAVYMAGELALGSSSRGLLGPRMVTVTGYADLAALMQAGQPGWLSPAAGGAFGAPGGLHSLAVPITVVAETLGVLLLVFDEPTELDDDARQLLTIVSAGLGFTLLRDRLVESSKGPS</sequence>
<accession>A0ABU4HLJ6</accession>
<dbReference type="SUPFAM" id="SSF46955">
    <property type="entry name" value="Putative DNA-binding domain"/>
    <property type="match status" value="1"/>
</dbReference>
<reference evidence="3" key="1">
    <citation type="submission" date="2023-07" db="EMBL/GenBank/DDBJ databases">
        <title>Conexibacter stalactiti sp. nov., isolated from stalactites in a lava cave and emended description of the genus Conexibacter.</title>
        <authorList>
            <person name="Lee S.D."/>
        </authorList>
    </citation>
    <scope>NUCLEOTIDE SEQUENCE [LARGE SCALE GENOMIC DNA]</scope>
    <source>
        <strain evidence="3">KCTC 39840</strain>
    </source>
</reference>
<feature type="domain" description="HTH merR-type" evidence="1">
    <location>
        <begin position="13"/>
        <end position="76"/>
    </location>
</feature>
<dbReference type="Gene3D" id="1.10.1660.10">
    <property type="match status" value="1"/>
</dbReference>